<protein>
    <submittedName>
        <fullName evidence="1">Uncharacterized protein</fullName>
    </submittedName>
</protein>
<organism evidence="1 2">
    <name type="scientific">Nematocida parisii (strain ERTm3)</name>
    <name type="common">Nematode killer fungus</name>
    <dbReference type="NCBI Taxonomy" id="935791"/>
    <lineage>
        <taxon>Eukaryota</taxon>
        <taxon>Fungi</taxon>
        <taxon>Fungi incertae sedis</taxon>
        <taxon>Microsporidia</taxon>
        <taxon>Nematocida</taxon>
    </lineage>
</organism>
<evidence type="ECO:0000313" key="1">
    <source>
        <dbReference type="EMBL" id="EIJ89346.1"/>
    </source>
</evidence>
<reference evidence="1" key="1">
    <citation type="submission" date="2011-01" db="EMBL/GenBank/DDBJ databases">
        <title>The Genome Sequence of Nematocida parisii strain ERTm3.</title>
        <authorList>
            <consortium name="The Broad Institute Genome Sequencing Platform"/>
            <consortium name="The Broad Institute Genome Sequencing Center for Infectious Disease"/>
            <person name="Cuomo C."/>
            <person name="Troemel E."/>
            <person name="Young S.K."/>
            <person name="Zeng Q."/>
            <person name="Gargeya S."/>
            <person name="Fitzgerald M."/>
            <person name="Haas B."/>
            <person name="Abouelleil A."/>
            <person name="Alvarado L."/>
            <person name="Arachchi H.M."/>
            <person name="Berlin A."/>
            <person name="Chapman S.B."/>
            <person name="Gearin G."/>
            <person name="Goldberg J."/>
            <person name="Griggs A."/>
            <person name="Gujja S."/>
            <person name="Hansen M."/>
            <person name="Heiman D."/>
            <person name="Howarth C."/>
            <person name="Larimer J."/>
            <person name="Lui A."/>
            <person name="MacDonald P.J.P."/>
            <person name="McCowen C."/>
            <person name="Montmayeur A."/>
            <person name="Murphy C."/>
            <person name="Neiman D."/>
            <person name="Pearson M."/>
            <person name="Priest M."/>
            <person name="Roberts A."/>
            <person name="Saif S."/>
            <person name="Shea T."/>
            <person name="Sisk P."/>
            <person name="Stolte C."/>
            <person name="Sykes S."/>
            <person name="Wortman J."/>
            <person name="Nusbaum C."/>
            <person name="Birren B."/>
        </authorList>
    </citation>
    <scope>NUCLEOTIDE SEQUENCE</scope>
    <source>
        <strain evidence="1">ERTm3</strain>
    </source>
</reference>
<keyword evidence="2" id="KW-1185">Reference proteome</keyword>
<accession>I3EJE9</accession>
<evidence type="ECO:0000313" key="2">
    <source>
        <dbReference type="Proteomes" id="UP000002872"/>
    </source>
</evidence>
<dbReference type="OrthoDB" id="2200661at2759"/>
<dbReference type="AlphaFoldDB" id="I3EJE9"/>
<dbReference type="VEuPathDB" id="MicrosporidiaDB:NEQG_00116"/>
<name>I3EJE9_NEMP3</name>
<dbReference type="EMBL" id="GL870876">
    <property type="protein sequence ID" value="EIJ89346.1"/>
    <property type="molecule type" value="Genomic_DNA"/>
</dbReference>
<dbReference type="InParanoid" id="I3EJE9"/>
<dbReference type="HOGENOM" id="CLU_2740621_0_0_1"/>
<sequence length="71" mass="8459">MYSITSDESTIKAFYDLIDYTEFSPRFTILLPRAGYTQTYLFMEKNKAILCSEDDHESIIKYEEVLNFIRE</sequence>
<gene>
    <name evidence="1" type="ORF">NEQG_00116</name>
</gene>
<proteinExistence type="predicted"/>
<dbReference type="Proteomes" id="UP000002872">
    <property type="component" value="Unassembled WGS sequence"/>
</dbReference>